<dbReference type="AlphaFoldDB" id="A0A150GZD2"/>
<dbReference type="Proteomes" id="UP000075714">
    <property type="component" value="Unassembled WGS sequence"/>
</dbReference>
<evidence type="ECO:0000313" key="2">
    <source>
        <dbReference type="EMBL" id="KXZ55219.1"/>
    </source>
</evidence>
<feature type="region of interest" description="Disordered" evidence="1">
    <location>
        <begin position="1"/>
        <end position="54"/>
    </location>
</feature>
<evidence type="ECO:0000256" key="1">
    <source>
        <dbReference type="SAM" id="MobiDB-lite"/>
    </source>
</evidence>
<evidence type="ECO:0000313" key="3">
    <source>
        <dbReference type="Proteomes" id="UP000075714"/>
    </source>
</evidence>
<dbReference type="EMBL" id="LSYV01000004">
    <property type="protein sequence ID" value="KXZ55219.1"/>
    <property type="molecule type" value="Genomic_DNA"/>
</dbReference>
<reference evidence="3" key="1">
    <citation type="journal article" date="2016" name="Nat. Commun.">
        <title>The Gonium pectorale genome demonstrates co-option of cell cycle regulation during the evolution of multicellularity.</title>
        <authorList>
            <person name="Hanschen E.R."/>
            <person name="Marriage T.N."/>
            <person name="Ferris P.J."/>
            <person name="Hamaji T."/>
            <person name="Toyoda A."/>
            <person name="Fujiyama A."/>
            <person name="Neme R."/>
            <person name="Noguchi H."/>
            <person name="Minakuchi Y."/>
            <person name="Suzuki M."/>
            <person name="Kawai-Toyooka H."/>
            <person name="Smith D.R."/>
            <person name="Sparks H."/>
            <person name="Anderson J."/>
            <person name="Bakaric R."/>
            <person name="Luria V."/>
            <person name="Karger A."/>
            <person name="Kirschner M.W."/>
            <person name="Durand P.M."/>
            <person name="Michod R.E."/>
            <person name="Nozaki H."/>
            <person name="Olson B.J."/>
        </authorList>
    </citation>
    <scope>NUCLEOTIDE SEQUENCE [LARGE SCALE GENOMIC DNA]</scope>
    <source>
        <strain evidence="3">NIES-2863</strain>
    </source>
</reference>
<comment type="caution">
    <text evidence="2">The sequence shown here is derived from an EMBL/GenBank/DDBJ whole genome shotgun (WGS) entry which is preliminary data.</text>
</comment>
<organism evidence="2 3">
    <name type="scientific">Gonium pectorale</name>
    <name type="common">Green alga</name>
    <dbReference type="NCBI Taxonomy" id="33097"/>
    <lineage>
        <taxon>Eukaryota</taxon>
        <taxon>Viridiplantae</taxon>
        <taxon>Chlorophyta</taxon>
        <taxon>core chlorophytes</taxon>
        <taxon>Chlorophyceae</taxon>
        <taxon>CS clade</taxon>
        <taxon>Chlamydomonadales</taxon>
        <taxon>Volvocaceae</taxon>
        <taxon>Gonium</taxon>
    </lineage>
</organism>
<accession>A0A150GZD2</accession>
<feature type="region of interest" description="Disordered" evidence="1">
    <location>
        <begin position="254"/>
        <end position="292"/>
    </location>
</feature>
<protein>
    <submittedName>
        <fullName evidence="2">Uncharacterized protein</fullName>
    </submittedName>
</protein>
<sequence length="292" mass="28730">MRLGTFQDSDVGDGGGSGGGGGGSGGGDTSSGGGRGSVSQAHKTTSGSRAAGNSNSLTMDEIAAATAALSSAEAIPRAERWRRWLDACIDARTSPVLTLVVFLVDMPHLSWDAARVRAVQDCLLAAAIEHPAHLMRMVATAAALVEVLGPGAIQGIYAEDDVSFETGASSALCDIRALTLLRLAASLEPAAGEGPEPPAEGLPPACANPRCTNLTGESDAGLMAVTEAAGGGGRDGGGDGCSDWNGGSGGAGLRAGCSPECQRASEGRSAEGGGGGRAEAKAGAAAGRRRGS</sequence>
<name>A0A150GZD2_GONPE</name>
<gene>
    <name evidence="2" type="ORF">GPECTOR_3g361</name>
</gene>
<proteinExistence type="predicted"/>
<keyword evidence="3" id="KW-1185">Reference proteome</keyword>
<feature type="compositionally biased region" description="Polar residues" evidence="1">
    <location>
        <begin position="40"/>
        <end position="54"/>
    </location>
</feature>
<feature type="compositionally biased region" description="Gly residues" evidence="1">
    <location>
        <begin position="12"/>
        <end position="36"/>
    </location>
</feature>